<gene>
    <name evidence="2" type="ORF">EVG15_06955</name>
</gene>
<feature type="region of interest" description="Disordered" evidence="1">
    <location>
        <begin position="133"/>
        <end position="154"/>
    </location>
</feature>
<accession>A0A519BLN6</accession>
<dbReference type="AlphaFoldDB" id="A0A519BLN6"/>
<reference evidence="2 3" key="1">
    <citation type="journal article" date="2019" name="ISME J.">
        <title>Insights into ecological role of a new deltaproteobacterial order Candidatus Acidulodesulfobacterales by metagenomics and metatranscriptomics.</title>
        <authorList>
            <person name="Tan S."/>
            <person name="Liu J."/>
            <person name="Fang Y."/>
            <person name="Hedlund B.P."/>
            <person name="Lian Z.H."/>
            <person name="Huang L.Y."/>
            <person name="Li J.T."/>
            <person name="Huang L.N."/>
            <person name="Li W.J."/>
            <person name="Jiang H.C."/>
            <person name="Dong H.L."/>
            <person name="Shu W.S."/>
        </authorList>
    </citation>
    <scope>NUCLEOTIDE SEQUENCE [LARGE SCALE GENOMIC DNA]</scope>
    <source>
        <strain evidence="2">AP1</strain>
    </source>
</reference>
<organism evidence="2 3">
    <name type="scientific">Candidatus Acididesulfobacter diazotrophicus</name>
    <dbReference type="NCBI Taxonomy" id="2597226"/>
    <lineage>
        <taxon>Bacteria</taxon>
        <taxon>Deltaproteobacteria</taxon>
        <taxon>Candidatus Acidulodesulfobacterales</taxon>
        <taxon>Candidatus Acididesulfobacter</taxon>
    </lineage>
</organism>
<comment type="caution">
    <text evidence="2">The sequence shown here is derived from an EMBL/GenBank/DDBJ whole genome shotgun (WGS) entry which is preliminary data.</text>
</comment>
<evidence type="ECO:0000313" key="2">
    <source>
        <dbReference type="EMBL" id="RZD18191.1"/>
    </source>
</evidence>
<proteinExistence type="predicted"/>
<evidence type="ECO:0000313" key="3">
    <source>
        <dbReference type="Proteomes" id="UP000319296"/>
    </source>
</evidence>
<name>A0A519BLN6_9DELT</name>
<dbReference type="Proteomes" id="UP000319296">
    <property type="component" value="Unassembled WGS sequence"/>
</dbReference>
<feature type="compositionally biased region" description="Polar residues" evidence="1">
    <location>
        <begin position="143"/>
        <end position="154"/>
    </location>
</feature>
<protein>
    <submittedName>
        <fullName evidence="2">Uncharacterized protein</fullName>
    </submittedName>
</protein>
<sequence length="154" mass="16681">MTLDVSNINAYRTLNNAVYGEIDRLLLTITEAPAPDAGQKTKQASIIIAARRSLNRREYSMDADLPSADGGKKTTLHDIIPGGSPEPLAILLAAERSTAEQAALDALSEDENARIISEYDAAERIEKGLLFDLADDQDERSPQSRLSGRRTGQG</sequence>
<dbReference type="EMBL" id="SGBB01000012">
    <property type="protein sequence ID" value="RZD18191.1"/>
    <property type="molecule type" value="Genomic_DNA"/>
</dbReference>
<evidence type="ECO:0000256" key="1">
    <source>
        <dbReference type="SAM" id="MobiDB-lite"/>
    </source>
</evidence>